<dbReference type="KEGG" id="zpr:ZPR_1205"/>
<name>D5BIU1_ZUNPS</name>
<dbReference type="AlphaFoldDB" id="D5BIU1"/>
<keyword evidence="2" id="KW-1185">Reference proteome</keyword>
<proteinExistence type="predicted"/>
<accession>D5BIU1</accession>
<evidence type="ECO:0000313" key="2">
    <source>
        <dbReference type="Proteomes" id="UP000001654"/>
    </source>
</evidence>
<evidence type="ECO:0000313" key="1">
    <source>
        <dbReference type="EMBL" id="ADF51543.1"/>
    </source>
</evidence>
<sequence length="48" mass="5382">MEKICSSLLKTVVFGIAKLQNLMPEDSLITESFGFDSQFLKRNSIKCA</sequence>
<gene>
    <name evidence="1" type="ordered locus">ZPR_1205</name>
</gene>
<protein>
    <submittedName>
        <fullName evidence="1">Uncharacterized protein</fullName>
    </submittedName>
</protein>
<dbReference type="HOGENOM" id="CLU_3159665_0_0_10"/>
<organism evidence="1 2">
    <name type="scientific">Zunongwangia profunda (strain DSM 18752 / CCTCC AB 206139 / SM-A87)</name>
    <name type="common">Wangia profunda</name>
    <dbReference type="NCBI Taxonomy" id="655815"/>
    <lineage>
        <taxon>Bacteria</taxon>
        <taxon>Pseudomonadati</taxon>
        <taxon>Bacteroidota</taxon>
        <taxon>Flavobacteriia</taxon>
        <taxon>Flavobacteriales</taxon>
        <taxon>Flavobacteriaceae</taxon>
        <taxon>Zunongwangia</taxon>
    </lineage>
</organism>
<reference evidence="1 2" key="1">
    <citation type="journal article" date="2010" name="BMC Genomics">
        <title>The complete genome of Zunongwangia profunda SM-A87 reveals its adaptation to the deep-sea environment and ecological role in sedimentary organic nitrogen degradation.</title>
        <authorList>
            <person name="Qin Q.L."/>
            <person name="Zhang X.Y."/>
            <person name="Wang X.M."/>
            <person name="Liu G.M."/>
            <person name="Chen X.L."/>
            <person name="Xie B.B."/>
            <person name="Dang H.Y."/>
            <person name="Zhou B.C."/>
            <person name="Yu J."/>
            <person name="Zhang Y.Z."/>
        </authorList>
    </citation>
    <scope>NUCLEOTIDE SEQUENCE [LARGE SCALE GENOMIC DNA]</scope>
    <source>
        <strain evidence="2">DSM 18752 / CCTCC AB 206139 / SM-A87</strain>
    </source>
</reference>
<dbReference type="Proteomes" id="UP000001654">
    <property type="component" value="Chromosome"/>
</dbReference>
<dbReference type="STRING" id="655815.ZPR_1205"/>
<dbReference type="EMBL" id="CP001650">
    <property type="protein sequence ID" value="ADF51543.1"/>
    <property type="molecule type" value="Genomic_DNA"/>
</dbReference>